<protein>
    <submittedName>
        <fullName evidence="1">Uncharacterized protein</fullName>
    </submittedName>
</protein>
<dbReference type="EMBL" id="DS268148">
    <property type="protein sequence ID" value="KMU76750.1"/>
    <property type="molecule type" value="Genomic_DNA"/>
</dbReference>
<sequence>MVRCLCTDYGWDGYCIASVRVFIPFISGIDPCLQPECFFQSLPAGTIEIGRPKISARGPSVLCASYMHRSAEILPEIPRTYQLTHPSYAQKDVKAEEIIVTKDTMFSYHLSKTKNAAVGVRMSWSSIRRNTWSLAVDVTSSMESLESAGKSPRNFPPMASRKSQHLTSWRCGSENSMQTLKRIFLCLVRAYASYGETWGVAASTLCAPLSDGVLPSDPA</sequence>
<reference evidence="2" key="1">
    <citation type="journal article" date="2010" name="Genome Res.">
        <title>Population genomic sequencing of Coccidioides fungi reveals recent hybridization and transposon control.</title>
        <authorList>
            <person name="Neafsey D.E."/>
            <person name="Barker B.M."/>
            <person name="Sharpton T.J."/>
            <person name="Stajich J.E."/>
            <person name="Park D.J."/>
            <person name="Whiston E."/>
            <person name="Hung C.-Y."/>
            <person name="McMahan C."/>
            <person name="White J."/>
            <person name="Sykes S."/>
            <person name="Heiman D."/>
            <person name="Young S."/>
            <person name="Zeng Q."/>
            <person name="Abouelleil A."/>
            <person name="Aftuck L."/>
            <person name="Bessette D."/>
            <person name="Brown A."/>
            <person name="FitzGerald M."/>
            <person name="Lui A."/>
            <person name="Macdonald J.P."/>
            <person name="Priest M."/>
            <person name="Orbach M.J."/>
            <person name="Galgiani J.N."/>
            <person name="Kirkland T.N."/>
            <person name="Cole G.T."/>
            <person name="Birren B.W."/>
            <person name="Henn M.R."/>
            <person name="Taylor J.W."/>
            <person name="Rounsley S.D."/>
        </authorList>
    </citation>
    <scope>NUCLEOTIDE SEQUENCE [LARGE SCALE GENOMIC DNA]</scope>
    <source>
        <strain evidence="2">RMSCC 3703</strain>
    </source>
</reference>
<dbReference type="Proteomes" id="UP000054559">
    <property type="component" value="Unassembled WGS sequence"/>
</dbReference>
<evidence type="ECO:0000313" key="2">
    <source>
        <dbReference type="Proteomes" id="UP000054559"/>
    </source>
</evidence>
<accession>A0A0J8QXH9</accession>
<organism evidence="1 2">
    <name type="scientific">Coccidioides immitis RMSCC 3703</name>
    <dbReference type="NCBI Taxonomy" id="454286"/>
    <lineage>
        <taxon>Eukaryota</taxon>
        <taxon>Fungi</taxon>
        <taxon>Dikarya</taxon>
        <taxon>Ascomycota</taxon>
        <taxon>Pezizomycotina</taxon>
        <taxon>Eurotiomycetes</taxon>
        <taxon>Eurotiomycetidae</taxon>
        <taxon>Onygenales</taxon>
        <taxon>Onygenaceae</taxon>
        <taxon>Coccidioides</taxon>
    </lineage>
</organism>
<name>A0A0J8QXH9_COCIT</name>
<dbReference type="AlphaFoldDB" id="A0A0J8QXH9"/>
<proteinExistence type="predicted"/>
<gene>
    <name evidence="1" type="ORF">CISG_05893</name>
</gene>
<evidence type="ECO:0000313" key="1">
    <source>
        <dbReference type="EMBL" id="KMU76750.1"/>
    </source>
</evidence>